<evidence type="ECO:0000313" key="8">
    <source>
        <dbReference type="Proteomes" id="UP001205105"/>
    </source>
</evidence>
<keyword evidence="4" id="KW-0067">ATP-binding</keyword>
<dbReference type="Gene3D" id="1.10.510.10">
    <property type="entry name" value="Transferase(Phosphotransferase) domain 1"/>
    <property type="match status" value="1"/>
</dbReference>
<comment type="subcellular location">
    <subcellularLocation>
        <location evidence="1">Cytoplasm</location>
        <location evidence="1">Cytoskeleton</location>
        <location evidence="1">Cilium axoneme</location>
    </subcellularLocation>
</comment>
<dbReference type="SMART" id="SM00364">
    <property type="entry name" value="LRR_BAC"/>
    <property type="match status" value="7"/>
</dbReference>
<keyword evidence="4" id="KW-0547">Nucleotide-binding</keyword>
<sequence length="646" mass="68431">MTSWSACAAAQLNALTERVRLPQLPRIDMAALRELRVPELSDKEKRAAAAAAAGAAAVALVTALALAHRRRRRRAAAAAAEQQEEAAETLGPCGVLLDPLGTGKKAAEAEPAAATTGVITTIAGLEQLPHFRLLAAPVLAVRVTHQGEQLAAIQASVLALRELKELDLRGNAISEVPAAIGNLTALTRLCLAGNRICQLPETLGKLQALEDLDVGGNQLATLPDALGALGSLKYLNAMNNQLTALPDSIGGCSSLLRLGLRGNRLVALPASIGQLVSLVELYLTDNLLEELPATIGGMTSLVKLQASFNRLKSLPAELGSLPRLEMLRVASCQIEAVPATLSLAPKLAWMSLASNPCCRPLAPRKPPVVALNDLTMGLKVGDGASGEVFGAYYKQQRVAVKIFVAERSPDGHSRDEMAIAFSVSDKHLARVSAQLQEPLGLVMEWAEGAPMALKPNHESLLRCRWAPGQVLQLGWVLRVAIGVASALEHMHYRGIAHGDVYGHNCMASEEGHATLCDYGASFPYHKSGPVRYEAMEVRAFGLMLADMVQRLDISFQGMERLLELQKELLGVVQLCTAPSPLSRPTFGAVGRRLKAIRKQAARAGLAEVSPRGPGSETASLASLTPRTCVTEAAFSPRSPLGKAAAC</sequence>
<gene>
    <name evidence="7" type="ORF">COHA_000628</name>
</gene>
<evidence type="ECO:0000313" key="7">
    <source>
        <dbReference type="EMBL" id="KAI7845895.1"/>
    </source>
</evidence>
<dbReference type="AlphaFoldDB" id="A0AAD5E0R6"/>
<dbReference type="InterPro" id="IPR017441">
    <property type="entry name" value="Protein_kinase_ATP_BS"/>
</dbReference>
<evidence type="ECO:0000256" key="2">
    <source>
        <dbReference type="ARBA" id="ARBA00022614"/>
    </source>
</evidence>
<keyword evidence="5" id="KW-0812">Transmembrane</keyword>
<dbReference type="Pfam" id="PF07714">
    <property type="entry name" value="PK_Tyr_Ser-Thr"/>
    <property type="match status" value="1"/>
</dbReference>
<dbReference type="InterPro" id="IPR000719">
    <property type="entry name" value="Prot_kinase_dom"/>
</dbReference>
<keyword evidence="8" id="KW-1185">Reference proteome</keyword>
<dbReference type="Proteomes" id="UP001205105">
    <property type="component" value="Unassembled WGS sequence"/>
</dbReference>
<dbReference type="EMBL" id="JADXDR010000012">
    <property type="protein sequence ID" value="KAI7845895.1"/>
    <property type="molecule type" value="Genomic_DNA"/>
</dbReference>
<dbReference type="Pfam" id="PF23598">
    <property type="entry name" value="LRR_14"/>
    <property type="match status" value="1"/>
</dbReference>
<dbReference type="InterPro" id="IPR032675">
    <property type="entry name" value="LRR_dom_sf"/>
</dbReference>
<organism evidence="7 8">
    <name type="scientific">Chlorella ohadii</name>
    <dbReference type="NCBI Taxonomy" id="2649997"/>
    <lineage>
        <taxon>Eukaryota</taxon>
        <taxon>Viridiplantae</taxon>
        <taxon>Chlorophyta</taxon>
        <taxon>core chlorophytes</taxon>
        <taxon>Trebouxiophyceae</taxon>
        <taxon>Chlorellales</taxon>
        <taxon>Chlorellaceae</taxon>
        <taxon>Chlorella clade</taxon>
        <taxon>Chlorella</taxon>
    </lineage>
</organism>
<dbReference type="InterPro" id="IPR055414">
    <property type="entry name" value="LRR_R13L4/SHOC2-like"/>
</dbReference>
<evidence type="ECO:0000256" key="3">
    <source>
        <dbReference type="ARBA" id="ARBA00022737"/>
    </source>
</evidence>
<protein>
    <recommendedName>
        <fullName evidence="6">Protein kinase domain-containing protein</fullName>
    </recommendedName>
</protein>
<feature type="binding site" evidence="4">
    <location>
        <position position="401"/>
    </location>
    <ligand>
        <name>ATP</name>
        <dbReference type="ChEBI" id="CHEBI:30616"/>
    </ligand>
</feature>
<keyword evidence="5" id="KW-1133">Transmembrane helix</keyword>
<evidence type="ECO:0000256" key="5">
    <source>
        <dbReference type="SAM" id="Phobius"/>
    </source>
</evidence>
<dbReference type="SUPFAM" id="SSF52058">
    <property type="entry name" value="L domain-like"/>
    <property type="match status" value="1"/>
</dbReference>
<dbReference type="Gene3D" id="3.80.10.10">
    <property type="entry name" value="Ribonuclease Inhibitor"/>
    <property type="match status" value="1"/>
</dbReference>
<dbReference type="InterPro" id="IPR001245">
    <property type="entry name" value="Ser-Thr/Tyr_kinase_cat_dom"/>
</dbReference>
<dbReference type="Gene3D" id="3.30.200.20">
    <property type="entry name" value="Phosphorylase Kinase, domain 1"/>
    <property type="match status" value="1"/>
</dbReference>
<dbReference type="PANTHER" id="PTHR48051">
    <property type="match status" value="1"/>
</dbReference>
<feature type="domain" description="Protein kinase" evidence="6">
    <location>
        <begin position="374"/>
        <end position="646"/>
    </location>
</feature>
<dbReference type="GO" id="GO:0005524">
    <property type="term" value="F:ATP binding"/>
    <property type="evidence" value="ECO:0007669"/>
    <property type="project" value="UniProtKB-UniRule"/>
</dbReference>
<proteinExistence type="predicted"/>
<name>A0AAD5E0R6_9CHLO</name>
<feature type="transmembrane region" description="Helical" evidence="5">
    <location>
        <begin position="47"/>
        <end position="67"/>
    </location>
</feature>
<keyword evidence="3" id="KW-0677">Repeat</keyword>
<keyword evidence="2" id="KW-0433">Leucine-rich repeat</keyword>
<dbReference type="GO" id="GO:0004674">
    <property type="term" value="F:protein serine/threonine kinase activity"/>
    <property type="evidence" value="ECO:0007669"/>
    <property type="project" value="UniProtKB-EC"/>
</dbReference>
<dbReference type="SMART" id="SM00369">
    <property type="entry name" value="LRR_TYP"/>
    <property type="match status" value="7"/>
</dbReference>
<dbReference type="Pfam" id="PF00560">
    <property type="entry name" value="LRR_1"/>
    <property type="match status" value="1"/>
</dbReference>
<evidence type="ECO:0000256" key="4">
    <source>
        <dbReference type="PROSITE-ProRule" id="PRU10141"/>
    </source>
</evidence>
<accession>A0AAD5E0R6</accession>
<dbReference type="InterPro" id="IPR050216">
    <property type="entry name" value="LRR_domain-containing"/>
</dbReference>
<dbReference type="InterPro" id="IPR011009">
    <property type="entry name" value="Kinase-like_dom_sf"/>
</dbReference>
<evidence type="ECO:0000259" key="6">
    <source>
        <dbReference type="PROSITE" id="PS50011"/>
    </source>
</evidence>
<dbReference type="GO" id="GO:0005930">
    <property type="term" value="C:axoneme"/>
    <property type="evidence" value="ECO:0007669"/>
    <property type="project" value="UniProtKB-SubCell"/>
</dbReference>
<dbReference type="InterPro" id="IPR003591">
    <property type="entry name" value="Leu-rich_rpt_typical-subtyp"/>
</dbReference>
<dbReference type="PROSITE" id="PS00107">
    <property type="entry name" value="PROTEIN_KINASE_ATP"/>
    <property type="match status" value="1"/>
</dbReference>
<reference evidence="7" key="1">
    <citation type="submission" date="2020-11" db="EMBL/GenBank/DDBJ databases">
        <title>Chlorella ohadii genome sequencing and assembly.</title>
        <authorList>
            <person name="Murik O."/>
            <person name="Treves H."/>
            <person name="Kedem I."/>
            <person name="Shotland Y."/>
            <person name="Kaplan A."/>
        </authorList>
    </citation>
    <scope>NUCLEOTIDE SEQUENCE</scope>
    <source>
        <strain evidence="7">1</strain>
    </source>
</reference>
<dbReference type="SUPFAM" id="SSF56112">
    <property type="entry name" value="Protein kinase-like (PK-like)"/>
    <property type="match status" value="1"/>
</dbReference>
<dbReference type="PANTHER" id="PTHR48051:SF1">
    <property type="entry name" value="RAS SUPPRESSOR PROTEIN 1"/>
    <property type="match status" value="1"/>
</dbReference>
<comment type="caution">
    <text evidence="7">The sequence shown here is derived from an EMBL/GenBank/DDBJ whole genome shotgun (WGS) entry which is preliminary data.</text>
</comment>
<evidence type="ECO:0000256" key="1">
    <source>
        <dbReference type="ARBA" id="ARBA00004430"/>
    </source>
</evidence>
<keyword evidence="5" id="KW-0472">Membrane</keyword>
<dbReference type="InterPro" id="IPR001611">
    <property type="entry name" value="Leu-rich_rpt"/>
</dbReference>
<dbReference type="PROSITE" id="PS50011">
    <property type="entry name" value="PROTEIN_KINASE_DOM"/>
    <property type="match status" value="1"/>
</dbReference>